<proteinExistence type="predicted"/>
<sequence length="38" mass="4271">MEFCEAPDAIGTKLGGECDELIDWQVNEAVKCCCEQEY</sequence>
<evidence type="ECO:0000313" key="2">
    <source>
        <dbReference type="Proteomes" id="UP000031599"/>
    </source>
</evidence>
<comment type="caution">
    <text evidence="1">The sequence shown here is derived from an EMBL/GenBank/DDBJ whole genome shotgun (WGS) entry which is preliminary data.</text>
</comment>
<reference evidence="1 2" key="1">
    <citation type="submission" date="2014-12" db="EMBL/GenBank/DDBJ databases">
        <title>Genome assembly of Enhygromyxa salina DSM 15201.</title>
        <authorList>
            <person name="Sharma G."/>
            <person name="Subramanian S."/>
        </authorList>
    </citation>
    <scope>NUCLEOTIDE SEQUENCE [LARGE SCALE GENOMIC DNA]</scope>
    <source>
        <strain evidence="1 2">DSM 15201</strain>
    </source>
</reference>
<organism evidence="1 2">
    <name type="scientific">Enhygromyxa salina</name>
    <dbReference type="NCBI Taxonomy" id="215803"/>
    <lineage>
        <taxon>Bacteria</taxon>
        <taxon>Pseudomonadati</taxon>
        <taxon>Myxococcota</taxon>
        <taxon>Polyangia</taxon>
        <taxon>Nannocystales</taxon>
        <taxon>Nannocystaceae</taxon>
        <taxon>Enhygromyxa</taxon>
    </lineage>
</organism>
<dbReference type="AlphaFoldDB" id="A0A0C2D6N5"/>
<accession>A0A0C2D6N5</accession>
<dbReference type="EMBL" id="JMCC02000008">
    <property type="protein sequence ID" value="KIG18836.1"/>
    <property type="molecule type" value="Genomic_DNA"/>
</dbReference>
<gene>
    <name evidence="1" type="ORF">DB30_07172</name>
</gene>
<dbReference type="Proteomes" id="UP000031599">
    <property type="component" value="Unassembled WGS sequence"/>
</dbReference>
<evidence type="ECO:0000313" key="1">
    <source>
        <dbReference type="EMBL" id="KIG18836.1"/>
    </source>
</evidence>
<protein>
    <submittedName>
        <fullName evidence="1">Uncharacterized protein</fullName>
    </submittedName>
</protein>
<name>A0A0C2D6N5_9BACT</name>